<proteinExistence type="predicted"/>
<sequence length="114" mass="12160">MNCNRDGETESADASLCLLQLTAAWRPAASDCEIMTLSQMCGAPDGKEAERMTAGLIMAAGLGGEDFPLGLLVRRQRTRALRYAQPISAQEGVLNSEEAVCSGTDTEHLQVGMK</sequence>
<comment type="caution">
    <text evidence="1">The sequence shown here is derived from an EMBL/GenBank/DDBJ whole genome shotgun (WGS) entry which is preliminary data.</text>
</comment>
<protein>
    <submittedName>
        <fullName evidence="1">Uncharacterized protein</fullName>
    </submittedName>
</protein>
<dbReference type="AlphaFoldDB" id="A0A834FHB5"/>
<organism evidence="1 2">
    <name type="scientific">Oryzias melastigma</name>
    <name type="common">Marine medaka</name>
    <dbReference type="NCBI Taxonomy" id="30732"/>
    <lineage>
        <taxon>Eukaryota</taxon>
        <taxon>Metazoa</taxon>
        <taxon>Chordata</taxon>
        <taxon>Craniata</taxon>
        <taxon>Vertebrata</taxon>
        <taxon>Euteleostomi</taxon>
        <taxon>Actinopterygii</taxon>
        <taxon>Neopterygii</taxon>
        <taxon>Teleostei</taxon>
        <taxon>Neoteleostei</taxon>
        <taxon>Acanthomorphata</taxon>
        <taxon>Ovalentaria</taxon>
        <taxon>Atherinomorphae</taxon>
        <taxon>Beloniformes</taxon>
        <taxon>Adrianichthyidae</taxon>
        <taxon>Oryziinae</taxon>
        <taxon>Oryzias</taxon>
    </lineage>
</organism>
<evidence type="ECO:0000313" key="1">
    <source>
        <dbReference type="EMBL" id="KAF6734117.1"/>
    </source>
</evidence>
<reference evidence="1" key="1">
    <citation type="journal article" name="BMC Genomics">
        <title>Long-read sequencing and de novo genome assembly of marine medaka (Oryzias melastigma).</title>
        <authorList>
            <person name="Liang P."/>
            <person name="Saqib H.S.A."/>
            <person name="Ni X."/>
            <person name="Shen Y."/>
        </authorList>
    </citation>
    <scope>NUCLEOTIDE SEQUENCE</scope>
    <source>
        <strain evidence="1">Bigg-433</strain>
    </source>
</reference>
<accession>A0A834FHB5</accession>
<name>A0A834FHB5_ORYME</name>
<gene>
    <name evidence="1" type="ORF">FQA47_010773</name>
</gene>
<dbReference type="Proteomes" id="UP000646548">
    <property type="component" value="Unassembled WGS sequence"/>
</dbReference>
<evidence type="ECO:0000313" key="2">
    <source>
        <dbReference type="Proteomes" id="UP000646548"/>
    </source>
</evidence>
<dbReference type="EMBL" id="WKFB01000142">
    <property type="protein sequence ID" value="KAF6734117.1"/>
    <property type="molecule type" value="Genomic_DNA"/>
</dbReference>